<dbReference type="Proteomes" id="UP001311915">
    <property type="component" value="Unassembled WGS sequence"/>
</dbReference>
<name>A0AAV9KUL1_9SOLN</name>
<proteinExistence type="predicted"/>
<sequence length="80" mass="9299">MAEENQGDVTVDLYAAFDMETEVVIERSSELENSQPWACLWDCLKWMTDKFDFRVPYYELTFAFASVRVLTICSPLLCSE</sequence>
<dbReference type="EMBL" id="JAWPEI010000009">
    <property type="protein sequence ID" value="KAK4716295.1"/>
    <property type="molecule type" value="Genomic_DNA"/>
</dbReference>
<gene>
    <name evidence="1" type="ORF">R3W88_014633</name>
</gene>
<keyword evidence="2" id="KW-1185">Reference proteome</keyword>
<comment type="caution">
    <text evidence="1">The sequence shown here is derived from an EMBL/GenBank/DDBJ whole genome shotgun (WGS) entry which is preliminary data.</text>
</comment>
<reference evidence="1 2" key="1">
    <citation type="submission" date="2023-10" db="EMBL/GenBank/DDBJ databases">
        <title>Genome-Wide Identification Analysis in wild type Solanum Pinnatisectum Reveals Some Genes Defensing Phytophthora Infestans.</title>
        <authorList>
            <person name="Sun C."/>
        </authorList>
    </citation>
    <scope>NUCLEOTIDE SEQUENCE [LARGE SCALE GENOMIC DNA]</scope>
    <source>
        <strain evidence="1">LQN</strain>
        <tissue evidence="1">Leaf</tissue>
    </source>
</reference>
<dbReference type="AlphaFoldDB" id="A0AAV9KUL1"/>
<accession>A0AAV9KUL1</accession>
<evidence type="ECO:0000313" key="2">
    <source>
        <dbReference type="Proteomes" id="UP001311915"/>
    </source>
</evidence>
<protein>
    <submittedName>
        <fullName evidence="1">Uncharacterized protein</fullName>
    </submittedName>
</protein>
<organism evidence="1 2">
    <name type="scientific">Solanum pinnatisectum</name>
    <name type="common">tansyleaf nightshade</name>
    <dbReference type="NCBI Taxonomy" id="50273"/>
    <lineage>
        <taxon>Eukaryota</taxon>
        <taxon>Viridiplantae</taxon>
        <taxon>Streptophyta</taxon>
        <taxon>Embryophyta</taxon>
        <taxon>Tracheophyta</taxon>
        <taxon>Spermatophyta</taxon>
        <taxon>Magnoliopsida</taxon>
        <taxon>eudicotyledons</taxon>
        <taxon>Gunneridae</taxon>
        <taxon>Pentapetalae</taxon>
        <taxon>asterids</taxon>
        <taxon>lamiids</taxon>
        <taxon>Solanales</taxon>
        <taxon>Solanaceae</taxon>
        <taxon>Solanoideae</taxon>
        <taxon>Solaneae</taxon>
        <taxon>Solanum</taxon>
    </lineage>
</organism>
<evidence type="ECO:0000313" key="1">
    <source>
        <dbReference type="EMBL" id="KAK4716295.1"/>
    </source>
</evidence>